<dbReference type="SUPFAM" id="SSF52129">
    <property type="entry name" value="Caspase-like"/>
    <property type="match status" value="1"/>
</dbReference>
<dbReference type="InterPro" id="IPR029031">
    <property type="entry name" value="Gingipain_N_sf"/>
</dbReference>
<dbReference type="eggNOG" id="COG1572">
    <property type="taxonomic scope" value="Bacteria"/>
</dbReference>
<keyword evidence="5" id="KW-1185">Reference proteome</keyword>
<dbReference type="InterPro" id="IPR029030">
    <property type="entry name" value="Caspase-like_dom_sf"/>
</dbReference>
<dbReference type="OrthoDB" id="5929719at2"/>
<dbReference type="STRING" id="383372.Rcas_4047"/>
<dbReference type="HOGENOM" id="CLU_326456_0_0_0"/>
<dbReference type="PROSITE" id="PS00430">
    <property type="entry name" value="TONB_DEPENDENT_REC_1"/>
    <property type="match status" value="1"/>
</dbReference>
<dbReference type="AlphaFoldDB" id="A7NR84"/>
<evidence type="ECO:0000256" key="2">
    <source>
        <dbReference type="SAM" id="SignalP"/>
    </source>
</evidence>
<name>A7NR84_ROSCS</name>
<organism evidence="4 5">
    <name type="scientific">Roseiflexus castenholzii (strain DSM 13941 / HLO8)</name>
    <dbReference type="NCBI Taxonomy" id="383372"/>
    <lineage>
        <taxon>Bacteria</taxon>
        <taxon>Bacillati</taxon>
        <taxon>Chloroflexota</taxon>
        <taxon>Chloroflexia</taxon>
        <taxon>Chloroflexales</taxon>
        <taxon>Roseiflexineae</taxon>
        <taxon>Roseiflexaceae</taxon>
        <taxon>Roseiflexus</taxon>
    </lineage>
</organism>
<dbReference type="Gene3D" id="3.40.50.10390">
    <property type="entry name" value="Gingipain r, domain 1"/>
    <property type="match status" value="1"/>
</dbReference>
<dbReference type="GO" id="GO:0006508">
    <property type="term" value="P:proteolysis"/>
    <property type="evidence" value="ECO:0007669"/>
    <property type="project" value="InterPro"/>
</dbReference>
<dbReference type="Gene3D" id="3.40.50.1460">
    <property type="match status" value="1"/>
</dbReference>
<dbReference type="KEGG" id="rca:Rcas_4047"/>
<dbReference type="Pfam" id="PF01364">
    <property type="entry name" value="Peptidase_C25"/>
    <property type="match status" value="1"/>
</dbReference>
<keyword evidence="1 2" id="KW-0732">Signal</keyword>
<feature type="domain" description="Gingipain" evidence="3">
    <location>
        <begin position="500"/>
        <end position="866"/>
    </location>
</feature>
<evidence type="ECO:0000313" key="4">
    <source>
        <dbReference type="EMBL" id="ABU60080.1"/>
    </source>
</evidence>
<proteinExistence type="predicted"/>
<dbReference type="Proteomes" id="UP000000263">
    <property type="component" value="Chromosome"/>
</dbReference>
<feature type="signal peptide" evidence="2">
    <location>
        <begin position="1"/>
        <end position="21"/>
    </location>
</feature>
<dbReference type="InterPro" id="IPR010916">
    <property type="entry name" value="TonB_box_CS"/>
</dbReference>
<dbReference type="RefSeq" id="WP_012122501.1">
    <property type="nucleotide sequence ID" value="NC_009767.1"/>
</dbReference>
<accession>A7NR84</accession>
<sequence>MMTRFALVLALVIGSVCGAAASAAAGAIAVVRGGDETLVVQATTSGTRIIWRPPASDPSLHVEPVLVALRLTGDATIAPRLLALDDTPWTGDFDDPPGAPVFVLREARQRGERLAVLALSPVYLREGQARAVRTLEALVEGAAPLSDSPVPVAASSLAAGEPASGRPPAFPAPPALRVRVDRAGVQVIPVSSLSSAIAGAPERLKLTRAGVEIPLELRDASGNGVWGDPDDELRFYAPPPGNRWNRSDTYWITLEAGSRLRIASRAVSAPSGEAPSTALERGVVRGTAYYDSRRPGSDGDHWFAKLLRAEAGQPADDQAMLSVPLTTTLPTATGTVTLTVAVHAQSDGARRLTAAIESSSGSPVEWSGSGDALLTLSVAGSPAATTQVRLTLTAVVGYAQVAVDTVEWMRPVQLQFGGKGAVFQGAPDQRAYWLTGAPSGFDLYDITDPVMPTRLQMPAGSAFEDSAPGKLYLLTGVGTRHTPTVEPFTPPTLPTDASVLYIAPAPFHAALTPLVDLRRAQGYSVAVVDVQHLYDGWSDGQVDPDAIRAFLQFARPQAVTLVGDGSSDPFDYTDRGAKNVNLIPPYLAMVDPWLGETACETCYAQLDGERPTDDRLPDVWLGRLPAKSVAEVQLLVAKIIRYETSPSGGAWRSRALYLADDADTSGDFVAQAEASIALHPVGVQIGRVFFGNGAGAFPTAAAARTATRTQFDNGAAAVVYIGHAHQQQWAVTELSAPENWLLHRNDVAALTNGERLPVVLALTCLSSAFQWPSYVGMTVDEALLLHEKGGAVAVWGPTGLGVSYGHDKLQRGFFRALWSPAPDVGIERAVPLGALTSAGFRDLFTGSACCQETIFTYALLGDPLTPLRMTAGTRVMLPLVQR</sequence>
<protein>
    <recommendedName>
        <fullName evidence="3">Gingipain domain-containing protein</fullName>
    </recommendedName>
</protein>
<evidence type="ECO:0000256" key="1">
    <source>
        <dbReference type="ARBA" id="ARBA00022729"/>
    </source>
</evidence>
<dbReference type="EMBL" id="CP000804">
    <property type="protein sequence ID" value="ABU60080.1"/>
    <property type="molecule type" value="Genomic_DNA"/>
</dbReference>
<dbReference type="InterPro" id="IPR001769">
    <property type="entry name" value="Gingipain"/>
</dbReference>
<evidence type="ECO:0000259" key="3">
    <source>
        <dbReference type="Pfam" id="PF01364"/>
    </source>
</evidence>
<evidence type="ECO:0000313" key="5">
    <source>
        <dbReference type="Proteomes" id="UP000000263"/>
    </source>
</evidence>
<reference evidence="4 5" key="1">
    <citation type="submission" date="2007-08" db="EMBL/GenBank/DDBJ databases">
        <title>Complete sequence of Roseiflexus castenholzii DSM 13941.</title>
        <authorList>
            <consortium name="US DOE Joint Genome Institute"/>
            <person name="Copeland A."/>
            <person name="Lucas S."/>
            <person name="Lapidus A."/>
            <person name="Barry K."/>
            <person name="Glavina del Rio T."/>
            <person name="Dalin E."/>
            <person name="Tice H."/>
            <person name="Pitluck S."/>
            <person name="Thompson L.S."/>
            <person name="Brettin T."/>
            <person name="Bruce D."/>
            <person name="Detter J.C."/>
            <person name="Han C."/>
            <person name="Tapia R."/>
            <person name="Schmutz J."/>
            <person name="Larimer F."/>
            <person name="Land M."/>
            <person name="Hauser L."/>
            <person name="Kyrpides N."/>
            <person name="Mikhailova N."/>
            <person name="Bryant D.A."/>
            <person name="Hanada S."/>
            <person name="Tsukatani Y."/>
            <person name="Richardson P."/>
        </authorList>
    </citation>
    <scope>NUCLEOTIDE SEQUENCE [LARGE SCALE GENOMIC DNA]</scope>
    <source>
        <strain evidence="5">DSM 13941 / HLO8</strain>
    </source>
</reference>
<dbReference type="GO" id="GO:0008234">
    <property type="term" value="F:cysteine-type peptidase activity"/>
    <property type="evidence" value="ECO:0007669"/>
    <property type="project" value="InterPro"/>
</dbReference>
<gene>
    <name evidence="4" type="ordered locus">Rcas_4047</name>
</gene>
<feature type="chain" id="PRO_5002713289" description="Gingipain domain-containing protein" evidence="2">
    <location>
        <begin position="22"/>
        <end position="882"/>
    </location>
</feature>